<protein>
    <submittedName>
        <fullName evidence="2">Uncharacterized protein</fullName>
    </submittedName>
</protein>
<dbReference type="EMBL" id="CAXKWB010042198">
    <property type="protein sequence ID" value="CAL4157448.1"/>
    <property type="molecule type" value="Genomic_DNA"/>
</dbReference>
<evidence type="ECO:0000313" key="2">
    <source>
        <dbReference type="EMBL" id="CAL4157448.1"/>
    </source>
</evidence>
<feature type="non-terminal residue" evidence="2">
    <location>
        <position position="1029"/>
    </location>
</feature>
<keyword evidence="1" id="KW-1133">Transmembrane helix</keyword>
<keyword evidence="1" id="KW-0812">Transmembrane</keyword>
<evidence type="ECO:0000256" key="1">
    <source>
        <dbReference type="SAM" id="Phobius"/>
    </source>
</evidence>
<sequence>MFEGWALSFTAVRSLMVFIFLAVGGTVNETKNKLMGSSLADKFVGYSQDNLVNGIDNFLKLVKDVREDSNLIRISAEKLSTVDPWLVKNASSVSILQDILLVKQPKVLKLDFGNRPLDVTGYLQVLMSLSELNVTLQLRRTQTPSLLTLIDHSALDEEVKFKMKIVLPLKENKILKLLSESYLNIEDNQIDISLQEDHLNSTLINNTYSINVTEEEHLNITSTYEMDFNSTVTEGYYSNTTSDIDSQFNSTTTDDPTTDDSTTDFSISITTEDPRLDKIEAVANRLRNKDDWTIVSPLSVKVLPDLLPKVQLKNLHLQIADDDLSFVENLEETLETAADLDLPVRLPSDKNKASLYTKFIEECNITDTHKQKLKILTAKGEEDLFDYFLETGKDLSLLQAVTNTANGYKTWYIAKQSSIQLFPTLIPLIKPNSIMLTFEEDPKSVPDFLAALETATEFNVSIGHKVKPQKKVKYYDIIDNSNWEESMKLKAKILVTDDTPGDYYNKIDNILNLVNEGKSDQSLLDAAVLKLSEEGRKDKWIVESPASIAVLEQIIPELQPQEINFEFDDPSTVVNMSEVLEMSFTYNITITLENIDGYLNLTDIPEQTNELEGYVEEILEGSEDNSTSTVSTLSTDNIDDLPLQIENITDVYEINETSNETFKYPLNVSTTEYENDINDTDHMFIHNVTTIIPVTTTLRPIYIPEVIKKLNMWTLKKPESIALLPKIIEHVQPKIVKFAFTDDAKEVEGLLDALQALVTANVSIEAGLKLRKEIYKLLVESTLDSIEKLKIRIMMYRIQFDSLVTRPCDPVLKLVSEGQMADNLVHTAALKLAETDTWQVENSSNVAALYHIMKKTQPKHLNLWFNDDYHKVPQLKNILQMVANNYVGLYTPDNKTEELMKFVEESTFDKNTEHRIAILINNAEDVMLSHIREGKLAGNLVQAFVARVVDPNTWKIKKFSNLKALNATLMMKQPRTLRLLLEEESEDKIHTIIKIINTFNMKNINSTRLDLSMKNPLDTQEIQLLEPIK</sequence>
<gene>
    <name evidence="2" type="ORF">MNOR_LOCUS31915</name>
</gene>
<comment type="caution">
    <text evidence="2">The sequence shown here is derived from an EMBL/GenBank/DDBJ whole genome shotgun (WGS) entry which is preliminary data.</text>
</comment>
<reference evidence="2 3" key="1">
    <citation type="submission" date="2024-05" db="EMBL/GenBank/DDBJ databases">
        <authorList>
            <person name="Wallberg A."/>
        </authorList>
    </citation>
    <scope>NUCLEOTIDE SEQUENCE [LARGE SCALE GENOMIC DNA]</scope>
</reference>
<dbReference type="AlphaFoldDB" id="A0AAV2S6H2"/>
<proteinExistence type="predicted"/>
<evidence type="ECO:0000313" key="3">
    <source>
        <dbReference type="Proteomes" id="UP001497623"/>
    </source>
</evidence>
<accession>A0AAV2S6H2</accession>
<dbReference type="Proteomes" id="UP001497623">
    <property type="component" value="Unassembled WGS sequence"/>
</dbReference>
<keyword evidence="3" id="KW-1185">Reference proteome</keyword>
<organism evidence="2 3">
    <name type="scientific">Meganyctiphanes norvegica</name>
    <name type="common">Northern krill</name>
    <name type="synonym">Thysanopoda norvegica</name>
    <dbReference type="NCBI Taxonomy" id="48144"/>
    <lineage>
        <taxon>Eukaryota</taxon>
        <taxon>Metazoa</taxon>
        <taxon>Ecdysozoa</taxon>
        <taxon>Arthropoda</taxon>
        <taxon>Crustacea</taxon>
        <taxon>Multicrustacea</taxon>
        <taxon>Malacostraca</taxon>
        <taxon>Eumalacostraca</taxon>
        <taxon>Eucarida</taxon>
        <taxon>Euphausiacea</taxon>
        <taxon>Euphausiidae</taxon>
        <taxon>Meganyctiphanes</taxon>
    </lineage>
</organism>
<name>A0AAV2S6H2_MEGNR</name>
<keyword evidence="1" id="KW-0472">Membrane</keyword>
<feature type="transmembrane region" description="Helical" evidence="1">
    <location>
        <begin position="6"/>
        <end position="27"/>
    </location>
</feature>